<feature type="domain" description="Purine catabolism PurC-like" evidence="2">
    <location>
        <begin position="14"/>
        <end position="132"/>
    </location>
</feature>
<keyword evidence="6" id="KW-1185">Reference proteome</keyword>
<dbReference type="InterPro" id="IPR012914">
    <property type="entry name" value="PucR_dom"/>
</dbReference>
<dbReference type="STRING" id="1108044.GOOTI_046_00220"/>
<protein>
    <submittedName>
        <fullName evidence="5">CdaR family transcriptional regulator</fullName>
    </submittedName>
</protein>
<dbReference type="InterPro" id="IPR041522">
    <property type="entry name" value="CdaR_GGDEF"/>
</dbReference>
<dbReference type="EMBL" id="BAFB01000046">
    <property type="protein sequence ID" value="GAB33149.1"/>
    <property type="molecule type" value="Genomic_DNA"/>
</dbReference>
<dbReference type="Pfam" id="PF07905">
    <property type="entry name" value="PucR"/>
    <property type="match status" value="1"/>
</dbReference>
<name>H5TI41_GORO1</name>
<dbReference type="Pfam" id="PF17853">
    <property type="entry name" value="GGDEF_2"/>
    <property type="match status" value="1"/>
</dbReference>
<feature type="domain" description="CdaR GGDEF-like" evidence="4">
    <location>
        <begin position="302"/>
        <end position="396"/>
    </location>
</feature>
<organism evidence="5 6">
    <name type="scientific">Gordonia otitidis (strain DSM 44809 / CCUG 52243 / JCM 12355 / NBRC 100426 / IFM 10032)</name>
    <dbReference type="NCBI Taxonomy" id="1108044"/>
    <lineage>
        <taxon>Bacteria</taxon>
        <taxon>Bacillati</taxon>
        <taxon>Actinomycetota</taxon>
        <taxon>Actinomycetes</taxon>
        <taxon>Mycobacteriales</taxon>
        <taxon>Gordoniaceae</taxon>
        <taxon>Gordonia</taxon>
    </lineage>
</organism>
<dbReference type="InterPro" id="IPR042070">
    <property type="entry name" value="PucR_C-HTH_sf"/>
</dbReference>
<evidence type="ECO:0000313" key="5">
    <source>
        <dbReference type="EMBL" id="GAB33149.1"/>
    </source>
</evidence>
<feature type="domain" description="PucR C-terminal helix-turn-helix" evidence="3">
    <location>
        <begin position="448"/>
        <end position="502"/>
    </location>
</feature>
<dbReference type="Pfam" id="PF13556">
    <property type="entry name" value="HTH_30"/>
    <property type="match status" value="1"/>
</dbReference>
<evidence type="ECO:0000313" key="6">
    <source>
        <dbReference type="Proteomes" id="UP000005038"/>
    </source>
</evidence>
<dbReference type="InterPro" id="IPR025736">
    <property type="entry name" value="PucR_C-HTH_dom"/>
</dbReference>
<evidence type="ECO:0000259" key="4">
    <source>
        <dbReference type="Pfam" id="PF17853"/>
    </source>
</evidence>
<gene>
    <name evidence="5" type="ORF">GOOTI_046_00220</name>
</gene>
<dbReference type="InterPro" id="IPR051448">
    <property type="entry name" value="CdaR-like_regulators"/>
</dbReference>
<proteinExistence type="inferred from homology"/>
<sequence length="507" mass="54129">MHGYGGVVTTVRWLMAQRRLELSLRAGVDGLDRELDCAVSSELVSTADWLQGGEVLLTTGMRLSVDDPDGQREFVRSLDAVGAAAIGFGVGLGFDEVPADLLAAADEFGLPLFEVPLAIPFSAITRAVLDQIAAQRSARLVSATRAQPRMTRAATASGSKGLVRELADAVGQRVILLDAAHTPVAEAPGPARPDELEQIRAVALRDPASAGAVRVTDDSVLTVARVGSGTTTFGHLGVIGSSPLDDVGRMLIGHAVSLLAIEYAKPQQVRRDVGELQGEVLALAMERHIGERSREILSRAADPAGRVRAVVFRFEGVDDALRGARRLAIEFEHRWRPVFVHRREDEVVGLVRGDDHIQFATGLLTMLSSTGGVRGGLGPSVPVDDLADSVRQAKLSCRSAAAGQLVDLYDLRSLLASDSVREVLHDSYTERIAPLVAYDAANGGQLQQSLLAFLEANGNWGVAASVLGVHRHTLRGRIERVEDMLAVDLTDARTRAELLLTLLSESA</sequence>
<dbReference type="Gene3D" id="1.10.10.2840">
    <property type="entry name" value="PucR C-terminal helix-turn-helix domain"/>
    <property type="match status" value="1"/>
</dbReference>
<comment type="similarity">
    <text evidence="1">Belongs to the CdaR family.</text>
</comment>
<dbReference type="AlphaFoldDB" id="H5TI41"/>
<evidence type="ECO:0000259" key="2">
    <source>
        <dbReference type="Pfam" id="PF07905"/>
    </source>
</evidence>
<reference evidence="5" key="1">
    <citation type="submission" date="2012-02" db="EMBL/GenBank/DDBJ databases">
        <title>Whole genome shotgun sequence of Gordonia otitidis NBRC 100426.</title>
        <authorList>
            <person name="Yoshida I."/>
            <person name="Hosoyama A."/>
            <person name="Tsuchikane K."/>
            <person name="Katsumata H."/>
            <person name="Yamazaki S."/>
            <person name="Fujita N."/>
        </authorList>
    </citation>
    <scope>NUCLEOTIDE SEQUENCE [LARGE SCALE GENOMIC DNA]</scope>
    <source>
        <strain evidence="5">NBRC 100426</strain>
    </source>
</reference>
<evidence type="ECO:0000256" key="1">
    <source>
        <dbReference type="ARBA" id="ARBA00006754"/>
    </source>
</evidence>
<dbReference type="PANTHER" id="PTHR33744">
    <property type="entry name" value="CARBOHYDRATE DIACID REGULATOR"/>
    <property type="match status" value="1"/>
</dbReference>
<dbReference type="PANTHER" id="PTHR33744:SF7">
    <property type="entry name" value="PUCR FAMILY TRANSCRIPTIONAL REGULATOR"/>
    <property type="match status" value="1"/>
</dbReference>
<comment type="caution">
    <text evidence="5">The sequence shown here is derived from an EMBL/GenBank/DDBJ whole genome shotgun (WGS) entry which is preliminary data.</text>
</comment>
<evidence type="ECO:0000259" key="3">
    <source>
        <dbReference type="Pfam" id="PF13556"/>
    </source>
</evidence>
<accession>H5TI41</accession>
<dbReference type="Proteomes" id="UP000005038">
    <property type="component" value="Unassembled WGS sequence"/>
</dbReference>